<name>A0ABS7A560_9PROT</name>
<dbReference type="Pfam" id="PF13023">
    <property type="entry name" value="HD_3"/>
    <property type="match status" value="1"/>
</dbReference>
<dbReference type="SUPFAM" id="SSF109604">
    <property type="entry name" value="HD-domain/PDEase-like"/>
    <property type="match status" value="1"/>
</dbReference>
<gene>
    <name evidence="9" type="ORF">KPL78_06070</name>
</gene>
<dbReference type="SMART" id="SM00471">
    <property type="entry name" value="HDc"/>
    <property type="match status" value="1"/>
</dbReference>
<reference evidence="9 10" key="1">
    <citation type="submission" date="2021-07" db="EMBL/GenBank/DDBJ databases">
        <authorList>
            <person name="So Y."/>
        </authorList>
    </citation>
    <scope>NUCLEOTIDE SEQUENCE [LARGE SCALE GENOMIC DNA]</scope>
    <source>
        <strain evidence="9 10">HJA6</strain>
    </source>
</reference>
<evidence type="ECO:0000256" key="4">
    <source>
        <dbReference type="ARBA" id="ARBA00011738"/>
    </source>
</evidence>
<comment type="cofactor">
    <cofactor evidence="3">
        <name>Co(2+)</name>
        <dbReference type="ChEBI" id="CHEBI:48828"/>
    </cofactor>
</comment>
<evidence type="ECO:0000256" key="1">
    <source>
        <dbReference type="ARBA" id="ARBA00001638"/>
    </source>
</evidence>
<organism evidence="9 10">
    <name type="scientific">Roseomonas alba</name>
    <dbReference type="NCBI Taxonomy" id="2846776"/>
    <lineage>
        <taxon>Bacteria</taxon>
        <taxon>Pseudomonadati</taxon>
        <taxon>Pseudomonadota</taxon>
        <taxon>Alphaproteobacteria</taxon>
        <taxon>Acetobacterales</taxon>
        <taxon>Roseomonadaceae</taxon>
        <taxon>Roseomonas</taxon>
    </lineage>
</organism>
<proteinExistence type="predicted"/>
<evidence type="ECO:0000256" key="3">
    <source>
        <dbReference type="ARBA" id="ARBA00001941"/>
    </source>
</evidence>
<sequence length="192" mass="20967">MEDTIAATLAFLREAERLKDVMRSGRTSRGRPESTAEHSWRLCLMVMVFARDLPGIDLSRLLRICIVHDLGEALSGDVPATDQTPDDGRAARERADLERLAAPLPAGIRSEILSLAAEYEAGKTPEAQLAKGFDKLETLLQHTQGANGPGFDYAFNLDYGRARTDAHPLLAAIRERIDAATRARIGDSAAQE</sequence>
<comment type="caution">
    <text evidence="9">The sequence shown here is derived from an EMBL/GenBank/DDBJ whole genome shotgun (WGS) entry which is preliminary data.</text>
</comment>
<keyword evidence="10" id="KW-1185">Reference proteome</keyword>
<dbReference type="PANTHER" id="PTHR11845:SF13">
    <property type="entry name" value="5'-DEOXYNUCLEOTIDASE HDDC2"/>
    <property type="match status" value="1"/>
</dbReference>
<dbReference type="InterPro" id="IPR039356">
    <property type="entry name" value="YfbR/HDDC2"/>
</dbReference>
<evidence type="ECO:0000313" key="10">
    <source>
        <dbReference type="Proteomes" id="UP001196565"/>
    </source>
</evidence>
<dbReference type="Gene3D" id="1.10.3210.10">
    <property type="entry name" value="Hypothetical protein af1432"/>
    <property type="match status" value="1"/>
</dbReference>
<dbReference type="InterPro" id="IPR006674">
    <property type="entry name" value="HD_domain"/>
</dbReference>
<dbReference type="PANTHER" id="PTHR11845">
    <property type="entry name" value="5'-DEOXYNUCLEOTIDASE HDDC2"/>
    <property type="match status" value="1"/>
</dbReference>
<evidence type="ECO:0000313" key="9">
    <source>
        <dbReference type="EMBL" id="MBW6397408.1"/>
    </source>
</evidence>
<evidence type="ECO:0000256" key="2">
    <source>
        <dbReference type="ARBA" id="ARBA00001936"/>
    </source>
</evidence>
<evidence type="ECO:0000256" key="7">
    <source>
        <dbReference type="ARBA" id="ARBA00022801"/>
    </source>
</evidence>
<protein>
    <recommendedName>
        <fullName evidence="5">5'-deoxynucleotidase</fullName>
        <ecNumber evidence="5">3.1.3.89</ecNumber>
    </recommendedName>
</protein>
<dbReference type="Proteomes" id="UP001196565">
    <property type="component" value="Unassembled WGS sequence"/>
</dbReference>
<comment type="cofactor">
    <cofactor evidence="2">
        <name>Mn(2+)</name>
        <dbReference type="ChEBI" id="CHEBI:29035"/>
    </cofactor>
</comment>
<feature type="domain" description="HD/PDEase" evidence="8">
    <location>
        <begin position="31"/>
        <end position="148"/>
    </location>
</feature>
<accession>A0ABS7A560</accession>
<dbReference type="EMBL" id="JAHYBZ010000002">
    <property type="protein sequence ID" value="MBW6397408.1"/>
    <property type="molecule type" value="Genomic_DNA"/>
</dbReference>
<dbReference type="RefSeq" id="WP_219762025.1">
    <property type="nucleotide sequence ID" value="NZ_JAHYBZ010000002.1"/>
</dbReference>
<dbReference type="EC" id="3.1.3.89" evidence="5"/>
<dbReference type="InterPro" id="IPR003607">
    <property type="entry name" value="HD/PDEase_dom"/>
</dbReference>
<evidence type="ECO:0000256" key="5">
    <source>
        <dbReference type="ARBA" id="ARBA00012964"/>
    </source>
</evidence>
<comment type="subunit">
    <text evidence="4">Homodimer.</text>
</comment>
<evidence type="ECO:0000259" key="8">
    <source>
        <dbReference type="SMART" id="SM00471"/>
    </source>
</evidence>
<keyword evidence="7" id="KW-0378">Hydrolase</keyword>
<evidence type="ECO:0000256" key="6">
    <source>
        <dbReference type="ARBA" id="ARBA00022723"/>
    </source>
</evidence>
<keyword evidence="6" id="KW-0479">Metal-binding</keyword>
<comment type="catalytic activity">
    <reaction evidence="1">
        <text>a 2'-deoxyribonucleoside 5'-phosphate + H2O = a 2'-deoxyribonucleoside + phosphate</text>
        <dbReference type="Rhea" id="RHEA:36167"/>
        <dbReference type="ChEBI" id="CHEBI:15377"/>
        <dbReference type="ChEBI" id="CHEBI:18274"/>
        <dbReference type="ChEBI" id="CHEBI:43474"/>
        <dbReference type="ChEBI" id="CHEBI:65317"/>
        <dbReference type="EC" id="3.1.3.89"/>
    </reaction>
</comment>